<evidence type="ECO:0000313" key="1">
    <source>
        <dbReference type="EMBL" id="AEM79487.1"/>
    </source>
</evidence>
<accession>G2MTV2</accession>
<reference evidence="1 2" key="1">
    <citation type="submission" date="2011-08" db="EMBL/GenBank/DDBJ databases">
        <title>Complete sequence of Thermoanaerobacter wiegelii Rt8.B1.</title>
        <authorList>
            <consortium name="US DOE Joint Genome Institute"/>
            <person name="Lucas S."/>
            <person name="Han J."/>
            <person name="Lapidus A."/>
            <person name="Cheng J.-F."/>
            <person name="Goodwin L."/>
            <person name="Pitluck S."/>
            <person name="Peters L."/>
            <person name="Mikhailova N."/>
            <person name="Zeytun A."/>
            <person name="Daligault H."/>
            <person name="Detter J.C."/>
            <person name="Han C."/>
            <person name="Tapia R."/>
            <person name="Land M."/>
            <person name="Hauser L."/>
            <person name="Kyrpides N."/>
            <person name="Ivanova N."/>
            <person name="Pagani I."/>
            <person name="Hemme C."/>
            <person name="Woyke T."/>
        </authorList>
    </citation>
    <scope>NUCLEOTIDE SEQUENCE [LARGE SCALE GENOMIC DNA]</scope>
    <source>
        <strain evidence="1 2">Rt8.B1</strain>
    </source>
</reference>
<proteinExistence type="predicted"/>
<dbReference type="KEGG" id="twi:Thewi_2136"/>
<protein>
    <submittedName>
        <fullName evidence="1">Uncharacterized protein</fullName>
    </submittedName>
</protein>
<dbReference type="STRING" id="697303.Thewi_2136"/>
<gene>
    <name evidence="1" type="ORF">Thewi_2136</name>
</gene>
<name>G2MTV2_9THEO</name>
<dbReference type="EMBL" id="CP002991">
    <property type="protein sequence ID" value="AEM79487.1"/>
    <property type="molecule type" value="Genomic_DNA"/>
</dbReference>
<dbReference type="AlphaFoldDB" id="G2MTV2"/>
<dbReference type="HOGENOM" id="CLU_3240845_0_0_9"/>
<keyword evidence="2" id="KW-1185">Reference proteome</keyword>
<dbReference type="Proteomes" id="UP000008276">
    <property type="component" value="Chromosome"/>
</dbReference>
<evidence type="ECO:0000313" key="2">
    <source>
        <dbReference type="Proteomes" id="UP000008276"/>
    </source>
</evidence>
<sequence>MNQFADDILSSANNYENITEELLNKMQRKNDIFISQNGLKTYI</sequence>
<organism evidence="1 2">
    <name type="scientific">Thermoanaerobacter wiegelii Rt8.B1</name>
    <dbReference type="NCBI Taxonomy" id="697303"/>
    <lineage>
        <taxon>Bacteria</taxon>
        <taxon>Bacillati</taxon>
        <taxon>Bacillota</taxon>
        <taxon>Clostridia</taxon>
        <taxon>Thermoanaerobacterales</taxon>
        <taxon>Thermoanaerobacteraceae</taxon>
        <taxon>Thermoanaerobacter</taxon>
    </lineage>
</organism>